<dbReference type="KEGG" id="chn:A605_00420"/>
<dbReference type="HOGENOM" id="CLU_003827_15_2_11"/>
<evidence type="ECO:0000313" key="3">
    <source>
        <dbReference type="Proteomes" id="UP000011723"/>
    </source>
</evidence>
<protein>
    <submittedName>
        <fullName evidence="2">Vanillate O-demethylase</fullName>
    </submittedName>
</protein>
<name>M1NUB7_9CORY</name>
<dbReference type="RefSeq" id="WP_015399524.1">
    <property type="nucleotide sequence ID" value="NC_020302.1"/>
</dbReference>
<dbReference type="PATRIC" id="fig|1121362.3.peg.80"/>
<dbReference type="InterPro" id="IPR012675">
    <property type="entry name" value="Beta-grasp_dom_sf"/>
</dbReference>
<dbReference type="SUPFAM" id="SSF54292">
    <property type="entry name" value="2Fe-2S ferredoxin-like"/>
    <property type="match status" value="1"/>
</dbReference>
<dbReference type="Gene3D" id="3.10.20.30">
    <property type="match status" value="1"/>
</dbReference>
<organism evidence="2 3">
    <name type="scientific">Corynebacterium halotolerans YIM 70093 = DSM 44683</name>
    <dbReference type="NCBI Taxonomy" id="1121362"/>
    <lineage>
        <taxon>Bacteria</taxon>
        <taxon>Bacillati</taxon>
        <taxon>Actinomycetota</taxon>
        <taxon>Actinomycetes</taxon>
        <taxon>Mycobacteriales</taxon>
        <taxon>Corynebacteriaceae</taxon>
        <taxon>Corynebacterium</taxon>
    </lineage>
</organism>
<dbReference type="GO" id="GO:0032259">
    <property type="term" value="P:methylation"/>
    <property type="evidence" value="ECO:0007669"/>
    <property type="project" value="UniProtKB-KW"/>
</dbReference>
<dbReference type="Pfam" id="PF00111">
    <property type="entry name" value="Fer2"/>
    <property type="match status" value="1"/>
</dbReference>
<dbReference type="AlphaFoldDB" id="M1NUB7"/>
<keyword evidence="3" id="KW-1185">Reference proteome</keyword>
<feature type="domain" description="2Fe-2S ferredoxin-type" evidence="1">
    <location>
        <begin position="9"/>
        <end position="52"/>
    </location>
</feature>
<dbReference type="PROSITE" id="PS00197">
    <property type="entry name" value="2FE2S_FER_1"/>
    <property type="match status" value="1"/>
</dbReference>
<keyword evidence="2" id="KW-0489">Methyltransferase</keyword>
<reference evidence="2 3" key="1">
    <citation type="journal article" date="2012" name="Stand. Genomic Sci.">
        <title>Genome sequence of the halotolerant bacterium Corynebacterium halotolerans type strain YIM 70093(T) (= DSM 44683(T)).</title>
        <authorList>
            <person name="Ruckert C."/>
            <person name="Albersmeier A."/>
            <person name="Al-Dilaimi A."/>
            <person name="Niehaus K."/>
            <person name="Szczepanowski R."/>
            <person name="Kalinowski J."/>
        </authorList>
    </citation>
    <scope>NUCLEOTIDE SEQUENCE [LARGE SCALE GENOMIC DNA]</scope>
    <source>
        <strain evidence="2">YIM 70093</strain>
    </source>
</reference>
<evidence type="ECO:0000259" key="1">
    <source>
        <dbReference type="Pfam" id="PF00111"/>
    </source>
</evidence>
<proteinExistence type="predicted"/>
<dbReference type="EMBL" id="CP003697">
    <property type="protein sequence ID" value="AGF71100.1"/>
    <property type="molecule type" value="Genomic_DNA"/>
</dbReference>
<sequence length="63" mass="6576">MSTKQGTAPCKTGTCGTCETAVLGGSVDHRDSILTADEQAANDTMMICVSRAERGCGKLVLER</sequence>
<dbReference type="eggNOG" id="COG1018">
    <property type="taxonomic scope" value="Bacteria"/>
</dbReference>
<accession>M1NUB7</accession>
<gene>
    <name evidence="2" type="ORF">A605_00420</name>
</gene>
<dbReference type="InterPro" id="IPR006058">
    <property type="entry name" value="2Fe2S_fd_BS"/>
</dbReference>
<dbReference type="STRING" id="1121362.A605_00420"/>
<evidence type="ECO:0000313" key="2">
    <source>
        <dbReference type="EMBL" id="AGF71100.1"/>
    </source>
</evidence>
<dbReference type="InterPro" id="IPR001041">
    <property type="entry name" value="2Fe-2S_ferredoxin-type"/>
</dbReference>
<dbReference type="CDD" id="cd00207">
    <property type="entry name" value="fer2"/>
    <property type="match status" value="1"/>
</dbReference>
<dbReference type="GO" id="GO:0051537">
    <property type="term" value="F:2 iron, 2 sulfur cluster binding"/>
    <property type="evidence" value="ECO:0007669"/>
    <property type="project" value="InterPro"/>
</dbReference>
<dbReference type="InterPro" id="IPR036010">
    <property type="entry name" value="2Fe-2S_ferredoxin-like_sf"/>
</dbReference>
<keyword evidence="2" id="KW-0808">Transferase</keyword>
<dbReference type="Proteomes" id="UP000011723">
    <property type="component" value="Chromosome"/>
</dbReference>
<dbReference type="GO" id="GO:0008168">
    <property type="term" value="F:methyltransferase activity"/>
    <property type="evidence" value="ECO:0007669"/>
    <property type="project" value="UniProtKB-KW"/>
</dbReference>